<dbReference type="Gene3D" id="1.10.443.10">
    <property type="entry name" value="Intergrase catalytic core"/>
    <property type="match status" value="1"/>
</dbReference>
<organism evidence="3">
    <name type="scientific">mine drainage metagenome</name>
    <dbReference type="NCBI Taxonomy" id="410659"/>
    <lineage>
        <taxon>unclassified sequences</taxon>
        <taxon>metagenomes</taxon>
        <taxon>ecological metagenomes</taxon>
    </lineage>
</organism>
<dbReference type="Pfam" id="PF00589">
    <property type="entry name" value="Phage_integrase"/>
    <property type="match status" value="1"/>
</dbReference>
<reference evidence="3" key="2">
    <citation type="journal article" date="2014" name="ISME J.">
        <title>Microbial stratification in low pH oxic and suboxic macroscopic growths along an acid mine drainage.</title>
        <authorList>
            <person name="Mendez-Garcia C."/>
            <person name="Mesa V."/>
            <person name="Sprenger R.R."/>
            <person name="Richter M."/>
            <person name="Diez M.S."/>
            <person name="Solano J."/>
            <person name="Bargiela R."/>
            <person name="Golyshina O.V."/>
            <person name="Manteca A."/>
            <person name="Ramos J.L."/>
            <person name="Gallego J.R."/>
            <person name="Llorente I."/>
            <person name="Martins Dos Santos V.A."/>
            <person name="Jensen O.N."/>
            <person name="Pelaez A.I."/>
            <person name="Sanchez J."/>
            <person name="Ferrer M."/>
        </authorList>
    </citation>
    <scope>NUCLEOTIDE SEQUENCE</scope>
</reference>
<keyword evidence="1" id="KW-0233">DNA recombination</keyword>
<dbReference type="PROSITE" id="PS51898">
    <property type="entry name" value="TYR_RECOMBINASE"/>
    <property type="match status" value="1"/>
</dbReference>
<dbReference type="SUPFAM" id="SSF56349">
    <property type="entry name" value="DNA breaking-rejoining enzymes"/>
    <property type="match status" value="1"/>
</dbReference>
<accession>T0ZWZ8</accession>
<feature type="non-terminal residue" evidence="3">
    <location>
        <position position="1"/>
    </location>
</feature>
<evidence type="ECO:0000259" key="2">
    <source>
        <dbReference type="PROSITE" id="PS51898"/>
    </source>
</evidence>
<dbReference type="GO" id="GO:0015074">
    <property type="term" value="P:DNA integration"/>
    <property type="evidence" value="ECO:0007669"/>
    <property type="project" value="InterPro"/>
</dbReference>
<proteinExistence type="predicted"/>
<dbReference type="InterPro" id="IPR002104">
    <property type="entry name" value="Integrase_catalytic"/>
</dbReference>
<feature type="domain" description="Tyr recombinase" evidence="2">
    <location>
        <begin position="1"/>
        <end position="176"/>
    </location>
</feature>
<evidence type="ECO:0000313" key="3">
    <source>
        <dbReference type="EMBL" id="EQD49137.1"/>
    </source>
</evidence>
<dbReference type="GO" id="GO:0003677">
    <property type="term" value="F:DNA binding"/>
    <property type="evidence" value="ECO:0007669"/>
    <property type="project" value="InterPro"/>
</dbReference>
<dbReference type="CDD" id="cd01189">
    <property type="entry name" value="INT_ICEBs1_C_like"/>
    <property type="match status" value="1"/>
</dbReference>
<dbReference type="PANTHER" id="PTHR30349">
    <property type="entry name" value="PHAGE INTEGRASE-RELATED"/>
    <property type="match status" value="1"/>
</dbReference>
<dbReference type="PANTHER" id="PTHR30349:SF91">
    <property type="entry name" value="INTA PROTEIN"/>
    <property type="match status" value="1"/>
</dbReference>
<gene>
    <name evidence="3" type="ORF">B1B_11780</name>
</gene>
<evidence type="ECO:0000256" key="1">
    <source>
        <dbReference type="ARBA" id="ARBA00023172"/>
    </source>
</evidence>
<sequence length="186" mass="20342">FAALWRLLAVTGMRRGEACGLRWDDVDLEGGTLSIRVTRVVVGHEVVESLPKTAASARSIALDARTIQLLRSHAERQEERRRQLGPAYVDSGLVVTWEDGRPVHPSMVTKIFTREARAAGLAPIRLHDLRHSHATAGLEAGVPAKVMSERLGHSSVKTTLDIYSHVSPAIDREAAEKTAAHLFGDM</sequence>
<dbReference type="InterPro" id="IPR011010">
    <property type="entry name" value="DNA_brk_join_enz"/>
</dbReference>
<protein>
    <submittedName>
        <fullName evidence="3">Integrase family protein</fullName>
    </submittedName>
</protein>
<dbReference type="InterPro" id="IPR013762">
    <property type="entry name" value="Integrase-like_cat_sf"/>
</dbReference>
<dbReference type="EMBL" id="AUZY01007685">
    <property type="protein sequence ID" value="EQD49137.1"/>
    <property type="molecule type" value="Genomic_DNA"/>
</dbReference>
<dbReference type="AlphaFoldDB" id="T0ZWZ8"/>
<dbReference type="InterPro" id="IPR050090">
    <property type="entry name" value="Tyrosine_recombinase_XerCD"/>
</dbReference>
<comment type="caution">
    <text evidence="3">The sequence shown here is derived from an EMBL/GenBank/DDBJ whole genome shotgun (WGS) entry which is preliminary data.</text>
</comment>
<reference evidence="3" key="1">
    <citation type="submission" date="2013-08" db="EMBL/GenBank/DDBJ databases">
        <authorList>
            <person name="Mendez C."/>
            <person name="Richter M."/>
            <person name="Ferrer M."/>
            <person name="Sanchez J."/>
        </authorList>
    </citation>
    <scope>NUCLEOTIDE SEQUENCE</scope>
</reference>
<name>T0ZWZ8_9ZZZZ</name>
<dbReference type="GO" id="GO:0006310">
    <property type="term" value="P:DNA recombination"/>
    <property type="evidence" value="ECO:0007669"/>
    <property type="project" value="UniProtKB-KW"/>
</dbReference>